<keyword evidence="2" id="KW-1185">Reference proteome</keyword>
<organism evidence="1">
    <name type="scientific">Notodromas monacha</name>
    <dbReference type="NCBI Taxonomy" id="399045"/>
    <lineage>
        <taxon>Eukaryota</taxon>
        <taxon>Metazoa</taxon>
        <taxon>Ecdysozoa</taxon>
        <taxon>Arthropoda</taxon>
        <taxon>Crustacea</taxon>
        <taxon>Oligostraca</taxon>
        <taxon>Ostracoda</taxon>
        <taxon>Podocopa</taxon>
        <taxon>Podocopida</taxon>
        <taxon>Cypridocopina</taxon>
        <taxon>Cypridoidea</taxon>
        <taxon>Cyprididae</taxon>
        <taxon>Notodromas</taxon>
    </lineage>
</organism>
<dbReference type="AlphaFoldDB" id="A0A7R9C477"/>
<evidence type="ECO:0000313" key="1">
    <source>
        <dbReference type="EMBL" id="CAD7286055.1"/>
    </source>
</evidence>
<proteinExistence type="predicted"/>
<name>A0A7R9C477_9CRUS</name>
<gene>
    <name evidence="1" type="ORF">NMOB1V02_LOCUS13657</name>
</gene>
<dbReference type="EMBL" id="OA922451">
    <property type="protein sequence ID" value="CAD7286055.1"/>
    <property type="molecule type" value="Genomic_DNA"/>
</dbReference>
<dbReference type="EMBL" id="CAJPEX010040414">
    <property type="protein sequence ID" value="CAG0926207.1"/>
    <property type="molecule type" value="Genomic_DNA"/>
</dbReference>
<sequence>MAIACCPGSAIVAEIVSRMLKSVTEFQKFLRYVVNWQIDLAKKEEVGAKICEKFAEVLEQCLRLLF</sequence>
<reference evidence="1" key="1">
    <citation type="submission" date="2020-11" db="EMBL/GenBank/DDBJ databases">
        <authorList>
            <person name="Tran Van P."/>
        </authorList>
    </citation>
    <scope>NUCLEOTIDE SEQUENCE</scope>
</reference>
<accession>A0A7R9C477</accession>
<dbReference type="Proteomes" id="UP000678499">
    <property type="component" value="Unassembled WGS sequence"/>
</dbReference>
<evidence type="ECO:0000313" key="2">
    <source>
        <dbReference type="Proteomes" id="UP000678499"/>
    </source>
</evidence>
<protein>
    <submittedName>
        <fullName evidence="1">Uncharacterized protein</fullName>
    </submittedName>
</protein>